<keyword evidence="3" id="KW-1185">Reference proteome</keyword>
<dbReference type="InterPro" id="IPR050570">
    <property type="entry name" value="Cell_wall_metabolism_enzyme"/>
</dbReference>
<dbReference type="PROSITE" id="PS51257">
    <property type="entry name" value="PROKAR_LIPOPROTEIN"/>
    <property type="match status" value="1"/>
</dbReference>
<feature type="domain" description="M23ase beta-sheet core" evidence="1">
    <location>
        <begin position="221"/>
        <end position="329"/>
    </location>
</feature>
<gene>
    <name evidence="2" type="ORF">Vau01_096040</name>
</gene>
<reference evidence="2" key="1">
    <citation type="submission" date="2021-01" db="EMBL/GenBank/DDBJ databases">
        <title>Whole genome shotgun sequence of Virgisporangium aurantiacum NBRC 16421.</title>
        <authorList>
            <person name="Komaki H."/>
            <person name="Tamura T."/>
        </authorList>
    </citation>
    <scope>NUCLEOTIDE SEQUENCE</scope>
    <source>
        <strain evidence="2">NBRC 16421</strain>
    </source>
</reference>
<protein>
    <recommendedName>
        <fullName evidence="1">M23ase beta-sheet core domain-containing protein</fullName>
    </recommendedName>
</protein>
<dbReference type="Pfam" id="PF01551">
    <property type="entry name" value="Peptidase_M23"/>
    <property type="match status" value="1"/>
</dbReference>
<sequence length="363" mass="37044">MTRKALTGIIATIVGLVVACAAGGVLLFGGGVASGCTMPLPSGAVSLSAPAGGWRPVGRFDSEQVGHAGTIAAVGAQMGVPIRGWIIAVATAIQESDLRNVTGGPDDSIGLFQQRPSQGWGTPEQLRDPVYVSGKFYEKLLTVPGWQQMPLTEAAQAVQRSAYPDAYARHEGDATLLVNSVSGLGGASGAPLLNCGAAAGPWTQPVLAPVVSAFRTAERPTHHGVDLGAGRGTPIRAAAAGTVTVVRCNIVPASHGCDVDGSPNVRGCGWYVDIEHAGGVVTRYCHMLTHPYVQLGQTVAVGDIIGVVGSSGNSSGPHLHYEVHLGGDHSSQSATDPVLFMAQMCAPLGLVDPPPNCQPTSTG</sequence>
<name>A0A8J3ZFZ9_9ACTN</name>
<dbReference type="SUPFAM" id="SSF51261">
    <property type="entry name" value="Duplicated hybrid motif"/>
    <property type="match status" value="1"/>
</dbReference>
<proteinExistence type="predicted"/>
<dbReference type="InterPro" id="IPR011055">
    <property type="entry name" value="Dup_hybrid_motif"/>
</dbReference>
<evidence type="ECO:0000313" key="2">
    <source>
        <dbReference type="EMBL" id="GIJ62088.1"/>
    </source>
</evidence>
<dbReference type="Proteomes" id="UP000612585">
    <property type="component" value="Unassembled WGS sequence"/>
</dbReference>
<dbReference type="AlphaFoldDB" id="A0A8J3ZFZ9"/>
<organism evidence="2 3">
    <name type="scientific">Virgisporangium aurantiacum</name>
    <dbReference type="NCBI Taxonomy" id="175570"/>
    <lineage>
        <taxon>Bacteria</taxon>
        <taxon>Bacillati</taxon>
        <taxon>Actinomycetota</taxon>
        <taxon>Actinomycetes</taxon>
        <taxon>Micromonosporales</taxon>
        <taxon>Micromonosporaceae</taxon>
        <taxon>Virgisporangium</taxon>
    </lineage>
</organism>
<dbReference type="EMBL" id="BOPG01000075">
    <property type="protein sequence ID" value="GIJ62088.1"/>
    <property type="molecule type" value="Genomic_DNA"/>
</dbReference>
<dbReference type="CDD" id="cd12797">
    <property type="entry name" value="M23_peptidase"/>
    <property type="match status" value="1"/>
</dbReference>
<evidence type="ECO:0000313" key="3">
    <source>
        <dbReference type="Proteomes" id="UP000612585"/>
    </source>
</evidence>
<dbReference type="Gene3D" id="2.70.70.10">
    <property type="entry name" value="Glucose Permease (Domain IIA)"/>
    <property type="match status" value="1"/>
</dbReference>
<comment type="caution">
    <text evidence="2">The sequence shown here is derived from an EMBL/GenBank/DDBJ whole genome shotgun (WGS) entry which is preliminary data.</text>
</comment>
<dbReference type="InterPro" id="IPR016047">
    <property type="entry name" value="M23ase_b-sheet_dom"/>
</dbReference>
<dbReference type="GO" id="GO:0004222">
    <property type="term" value="F:metalloendopeptidase activity"/>
    <property type="evidence" value="ECO:0007669"/>
    <property type="project" value="TreeGrafter"/>
</dbReference>
<evidence type="ECO:0000259" key="1">
    <source>
        <dbReference type="Pfam" id="PF01551"/>
    </source>
</evidence>
<dbReference type="RefSeq" id="WP_204007501.1">
    <property type="nucleotide sequence ID" value="NZ_BOPG01000075.1"/>
</dbReference>
<dbReference type="PANTHER" id="PTHR21666:SF270">
    <property type="entry name" value="MUREIN HYDROLASE ACTIVATOR ENVC"/>
    <property type="match status" value="1"/>
</dbReference>
<accession>A0A8J3ZFZ9</accession>
<dbReference type="PANTHER" id="PTHR21666">
    <property type="entry name" value="PEPTIDASE-RELATED"/>
    <property type="match status" value="1"/>
</dbReference>